<feature type="transmembrane region" description="Helical" evidence="1">
    <location>
        <begin position="189"/>
        <end position="207"/>
    </location>
</feature>
<feature type="transmembrane region" description="Helical" evidence="1">
    <location>
        <begin position="35"/>
        <end position="55"/>
    </location>
</feature>
<keyword evidence="1" id="KW-0812">Transmembrane</keyword>
<keyword evidence="3" id="KW-1185">Reference proteome</keyword>
<accession>A0ABN3EL28</accession>
<dbReference type="EMBL" id="BAAATR010000026">
    <property type="protein sequence ID" value="GAA2261243.1"/>
    <property type="molecule type" value="Genomic_DNA"/>
</dbReference>
<sequence>MAEDERERRLDGFVAAPGPLAAEHGPAVLPGRLRWAAAAAPAAAICYGLWQAHWLLNGAPSFGRFGTDLLVLPRWGVVVLCAAAAVIAGLLRMATRPRRPLVVAACAVSAALLVSCPLLLLDVIGRLIPGLHIPHDLPGALSRAACLTVAVLLSVAALSHRRRLWGGCPQCGRTGEPSIPNPSAVPPRWAWWAAYGAVAACCLRIAAQYGLGWGAPGKLTSAEAVSLAVFEAGFLLVGTVLPLSLVHRWGRVLPRWVPLVARHRVPRWLVLAPASGISAGLLVYFGVGIGQLVGDTMHPKPHPGALPLSFLWVAMPAYWLWGLGLGAAALSYHRATRRPCRRCGR</sequence>
<feature type="transmembrane region" description="Helical" evidence="1">
    <location>
        <begin position="75"/>
        <end position="94"/>
    </location>
</feature>
<name>A0ABN3EL28_9ACTN</name>
<gene>
    <name evidence="2" type="ORF">GCM10010430_51790</name>
</gene>
<dbReference type="Proteomes" id="UP001500305">
    <property type="component" value="Unassembled WGS sequence"/>
</dbReference>
<keyword evidence="1" id="KW-0472">Membrane</keyword>
<protein>
    <submittedName>
        <fullName evidence="2">Uncharacterized protein</fullName>
    </submittedName>
</protein>
<dbReference type="RefSeq" id="WP_344638905.1">
    <property type="nucleotide sequence ID" value="NZ_BAAATR010000026.1"/>
</dbReference>
<feature type="transmembrane region" description="Helical" evidence="1">
    <location>
        <begin position="227"/>
        <end position="247"/>
    </location>
</feature>
<keyword evidence="1" id="KW-1133">Transmembrane helix</keyword>
<reference evidence="2 3" key="1">
    <citation type="journal article" date="2019" name="Int. J. Syst. Evol. Microbiol.">
        <title>The Global Catalogue of Microorganisms (GCM) 10K type strain sequencing project: providing services to taxonomists for standard genome sequencing and annotation.</title>
        <authorList>
            <consortium name="The Broad Institute Genomics Platform"/>
            <consortium name="The Broad Institute Genome Sequencing Center for Infectious Disease"/>
            <person name="Wu L."/>
            <person name="Ma J."/>
        </authorList>
    </citation>
    <scope>NUCLEOTIDE SEQUENCE [LARGE SCALE GENOMIC DNA]</scope>
    <source>
        <strain evidence="2 3">JCM 7356</strain>
    </source>
</reference>
<feature type="transmembrane region" description="Helical" evidence="1">
    <location>
        <begin position="310"/>
        <end position="332"/>
    </location>
</feature>
<feature type="transmembrane region" description="Helical" evidence="1">
    <location>
        <begin position="268"/>
        <end position="290"/>
    </location>
</feature>
<feature type="transmembrane region" description="Helical" evidence="1">
    <location>
        <begin position="101"/>
        <end position="120"/>
    </location>
</feature>
<organism evidence="2 3">
    <name type="scientific">Kitasatospora cystarginea</name>
    <dbReference type="NCBI Taxonomy" id="58350"/>
    <lineage>
        <taxon>Bacteria</taxon>
        <taxon>Bacillati</taxon>
        <taxon>Actinomycetota</taxon>
        <taxon>Actinomycetes</taxon>
        <taxon>Kitasatosporales</taxon>
        <taxon>Streptomycetaceae</taxon>
        <taxon>Kitasatospora</taxon>
    </lineage>
</organism>
<evidence type="ECO:0000313" key="2">
    <source>
        <dbReference type="EMBL" id="GAA2261243.1"/>
    </source>
</evidence>
<feature type="transmembrane region" description="Helical" evidence="1">
    <location>
        <begin position="140"/>
        <end position="158"/>
    </location>
</feature>
<evidence type="ECO:0000313" key="3">
    <source>
        <dbReference type="Proteomes" id="UP001500305"/>
    </source>
</evidence>
<proteinExistence type="predicted"/>
<comment type="caution">
    <text evidence="2">The sequence shown here is derived from an EMBL/GenBank/DDBJ whole genome shotgun (WGS) entry which is preliminary data.</text>
</comment>
<evidence type="ECO:0000256" key="1">
    <source>
        <dbReference type="SAM" id="Phobius"/>
    </source>
</evidence>